<sequence>MGLNDFPPELLTSILLNLPYKSLLSLQAVCVQWKAIVVADPASVSSRLRNPVRCLPAGGLKAYISYGLRYEEHTSPESEPVRLHPAIQEASFDIGDDFAEMPLILAHRRSENADAYYMTFFGPSKTATSAQLLGNFVASVSRWDYSAPAELFGHFGFGKKILELRTRFLEVDAPLHRFYRSKLIS</sequence>
<dbReference type="EMBL" id="JARJCM010000217">
    <property type="protein sequence ID" value="KAJ7022101.1"/>
    <property type="molecule type" value="Genomic_DNA"/>
</dbReference>
<gene>
    <name evidence="2" type="ORF">C8F04DRAFT_1194828</name>
</gene>
<accession>A0AAD6WSP9</accession>
<reference evidence="2" key="1">
    <citation type="submission" date="2023-03" db="EMBL/GenBank/DDBJ databases">
        <title>Massive genome expansion in bonnet fungi (Mycena s.s.) driven by repeated elements and novel gene families across ecological guilds.</title>
        <authorList>
            <consortium name="Lawrence Berkeley National Laboratory"/>
            <person name="Harder C.B."/>
            <person name="Miyauchi S."/>
            <person name="Viragh M."/>
            <person name="Kuo A."/>
            <person name="Thoen E."/>
            <person name="Andreopoulos B."/>
            <person name="Lu D."/>
            <person name="Skrede I."/>
            <person name="Drula E."/>
            <person name="Henrissat B."/>
            <person name="Morin E."/>
            <person name="Kohler A."/>
            <person name="Barry K."/>
            <person name="LaButti K."/>
            <person name="Morin E."/>
            <person name="Salamov A."/>
            <person name="Lipzen A."/>
            <person name="Mereny Z."/>
            <person name="Hegedus B."/>
            <person name="Baldrian P."/>
            <person name="Stursova M."/>
            <person name="Weitz H."/>
            <person name="Taylor A."/>
            <person name="Grigoriev I.V."/>
            <person name="Nagy L.G."/>
            <person name="Martin F."/>
            <person name="Kauserud H."/>
        </authorList>
    </citation>
    <scope>NUCLEOTIDE SEQUENCE</scope>
    <source>
        <strain evidence="2">CBHHK200</strain>
    </source>
</reference>
<name>A0AAD6WSP9_9AGAR</name>
<dbReference type="SUPFAM" id="SSF81383">
    <property type="entry name" value="F-box domain"/>
    <property type="match status" value="1"/>
</dbReference>
<protein>
    <recommendedName>
        <fullName evidence="1">F-box domain-containing protein</fullName>
    </recommendedName>
</protein>
<keyword evidence="3" id="KW-1185">Reference proteome</keyword>
<dbReference type="SMART" id="SM00256">
    <property type="entry name" value="FBOX"/>
    <property type="match status" value="1"/>
</dbReference>
<evidence type="ECO:0000259" key="1">
    <source>
        <dbReference type="PROSITE" id="PS50181"/>
    </source>
</evidence>
<dbReference type="Proteomes" id="UP001218188">
    <property type="component" value="Unassembled WGS sequence"/>
</dbReference>
<feature type="domain" description="F-box" evidence="1">
    <location>
        <begin position="1"/>
        <end position="48"/>
    </location>
</feature>
<dbReference type="Gene3D" id="1.20.1280.50">
    <property type="match status" value="1"/>
</dbReference>
<dbReference type="AlphaFoldDB" id="A0AAD6WSP9"/>
<dbReference type="InterPro" id="IPR001810">
    <property type="entry name" value="F-box_dom"/>
</dbReference>
<dbReference type="PROSITE" id="PS50181">
    <property type="entry name" value="FBOX"/>
    <property type="match status" value="1"/>
</dbReference>
<dbReference type="Pfam" id="PF00646">
    <property type="entry name" value="F-box"/>
    <property type="match status" value="1"/>
</dbReference>
<organism evidence="2 3">
    <name type="scientific">Mycena alexandri</name>
    <dbReference type="NCBI Taxonomy" id="1745969"/>
    <lineage>
        <taxon>Eukaryota</taxon>
        <taxon>Fungi</taxon>
        <taxon>Dikarya</taxon>
        <taxon>Basidiomycota</taxon>
        <taxon>Agaricomycotina</taxon>
        <taxon>Agaricomycetes</taxon>
        <taxon>Agaricomycetidae</taxon>
        <taxon>Agaricales</taxon>
        <taxon>Marasmiineae</taxon>
        <taxon>Mycenaceae</taxon>
        <taxon>Mycena</taxon>
    </lineage>
</organism>
<dbReference type="InterPro" id="IPR036047">
    <property type="entry name" value="F-box-like_dom_sf"/>
</dbReference>
<evidence type="ECO:0000313" key="3">
    <source>
        <dbReference type="Proteomes" id="UP001218188"/>
    </source>
</evidence>
<proteinExistence type="predicted"/>
<comment type="caution">
    <text evidence="2">The sequence shown here is derived from an EMBL/GenBank/DDBJ whole genome shotgun (WGS) entry which is preliminary data.</text>
</comment>
<evidence type="ECO:0000313" key="2">
    <source>
        <dbReference type="EMBL" id="KAJ7022101.1"/>
    </source>
</evidence>